<dbReference type="EMBL" id="JAUSWL010000013">
    <property type="protein sequence ID" value="MDQ0546343.1"/>
    <property type="molecule type" value="Genomic_DNA"/>
</dbReference>
<name>A0AAJ1X0E6_9HYPH</name>
<protein>
    <submittedName>
        <fullName evidence="2">PAS domain-containing protein</fullName>
    </submittedName>
</protein>
<feature type="compositionally biased region" description="Basic and acidic residues" evidence="1">
    <location>
        <begin position="7"/>
        <end position="20"/>
    </location>
</feature>
<organism evidence="2 3">
    <name type="scientific">Methylobacterium brachiatum</name>
    <dbReference type="NCBI Taxonomy" id="269660"/>
    <lineage>
        <taxon>Bacteria</taxon>
        <taxon>Pseudomonadati</taxon>
        <taxon>Pseudomonadota</taxon>
        <taxon>Alphaproteobacteria</taxon>
        <taxon>Hyphomicrobiales</taxon>
        <taxon>Methylobacteriaceae</taxon>
        <taxon>Methylobacterium</taxon>
    </lineage>
</organism>
<comment type="caution">
    <text evidence="2">The sequence shown here is derived from an EMBL/GenBank/DDBJ whole genome shotgun (WGS) entry which is preliminary data.</text>
</comment>
<dbReference type="AlphaFoldDB" id="A0AAJ1X0E6"/>
<dbReference type="InterPro" id="IPR035965">
    <property type="entry name" value="PAS-like_dom_sf"/>
</dbReference>
<evidence type="ECO:0000256" key="1">
    <source>
        <dbReference type="SAM" id="MobiDB-lite"/>
    </source>
</evidence>
<evidence type="ECO:0000313" key="2">
    <source>
        <dbReference type="EMBL" id="MDQ0546343.1"/>
    </source>
</evidence>
<evidence type="ECO:0000313" key="3">
    <source>
        <dbReference type="Proteomes" id="UP001223420"/>
    </source>
</evidence>
<reference evidence="2" key="1">
    <citation type="submission" date="2023-07" db="EMBL/GenBank/DDBJ databases">
        <title>Genomic Encyclopedia of Type Strains, Phase IV (KMG-IV): sequencing the most valuable type-strain genomes for metagenomic binning, comparative biology and taxonomic classification.</title>
        <authorList>
            <person name="Goeker M."/>
        </authorList>
    </citation>
    <scope>NUCLEOTIDE SEQUENCE</scope>
    <source>
        <strain evidence="2">DSM 19569</strain>
    </source>
</reference>
<dbReference type="SUPFAM" id="SSF55785">
    <property type="entry name" value="PYP-like sensor domain (PAS domain)"/>
    <property type="match status" value="1"/>
</dbReference>
<dbReference type="Gene3D" id="3.30.450.20">
    <property type="entry name" value="PAS domain"/>
    <property type="match status" value="1"/>
</dbReference>
<gene>
    <name evidence="2" type="ORF">QO001_005294</name>
</gene>
<dbReference type="Proteomes" id="UP001223420">
    <property type="component" value="Unassembled WGS sequence"/>
</dbReference>
<accession>A0AAJ1X0E6</accession>
<feature type="region of interest" description="Disordered" evidence="1">
    <location>
        <begin position="1"/>
        <end position="20"/>
    </location>
</feature>
<dbReference type="RefSeq" id="WP_230367682.1">
    <property type="nucleotide sequence ID" value="NZ_JAJALK010000014.1"/>
</dbReference>
<sequence length="193" mass="20275">MPQLPDIRSDADAQHPRAVERSPLRAAQAGLWRYDGAHLRFSREAARILGIPAADRSPGLPLGHAAAFVHPEDRHAVLAAIRLFREAGGTLRTTFRTAPVAGTVRTVLMQGRFEAGEGGRPRFGHGLVLTLADDAESAPDSAALLTSIELVLAARRTLQAAGPAPSAALLAVDSLLMMLGREVAATLAADTVA</sequence>
<proteinExistence type="predicted"/>